<dbReference type="GO" id="GO:0015267">
    <property type="term" value="F:channel activity"/>
    <property type="evidence" value="ECO:0007669"/>
    <property type="project" value="InterPro"/>
</dbReference>
<dbReference type="AlphaFoldDB" id="A0A3P8SCR0"/>
<dbReference type="GO" id="GO:0044218">
    <property type="term" value="C:other organism cell membrane"/>
    <property type="evidence" value="ECO:0007669"/>
    <property type="project" value="UniProtKB-KW"/>
</dbReference>
<dbReference type="Gene3D" id="2.60.270.20">
    <property type="entry name" value="Cytolysin/lectin"/>
    <property type="match status" value="1"/>
</dbReference>
<dbReference type="PANTHER" id="PTHR40388">
    <property type="entry name" value="BRYOPORIN"/>
    <property type="match status" value="1"/>
</dbReference>
<dbReference type="GO" id="GO:0051715">
    <property type="term" value="P:cytolysis in another organism"/>
    <property type="evidence" value="ECO:0007669"/>
    <property type="project" value="InterPro"/>
</dbReference>
<comment type="subcellular location">
    <subcellularLocation>
        <location evidence="2">Nematocyst</location>
    </subcellularLocation>
    <subcellularLocation>
        <location evidence="1">Target cell membrane</location>
    </subcellularLocation>
</comment>
<keyword evidence="4" id="KW-1053">Target membrane</keyword>
<keyword evidence="5" id="KW-0166">Nematocyst</keyword>
<reference evidence="6" key="2">
    <citation type="submission" date="2025-08" db="UniProtKB">
        <authorList>
            <consortium name="Ensembl"/>
        </authorList>
    </citation>
    <scope>IDENTIFICATION</scope>
</reference>
<keyword evidence="4" id="KW-0472">Membrane</keyword>
<evidence type="ECO:0000256" key="5">
    <source>
        <dbReference type="ARBA" id="ARBA00023331"/>
    </source>
</evidence>
<dbReference type="InterPro" id="IPR009104">
    <property type="entry name" value="Anemon_actinoporin-like"/>
</dbReference>
<evidence type="ECO:0000313" key="6">
    <source>
        <dbReference type="Ensembl" id="ENSAPEP00000009870.1"/>
    </source>
</evidence>
<accession>A0A3P8SCR0</accession>
<dbReference type="InterPro" id="IPR050677">
    <property type="entry name" value="Actinoporin_PFT"/>
</dbReference>
<name>A0A3P8SCR0_AMPPE</name>
<protein>
    <submittedName>
        <fullName evidence="6">Uncharacterized protein</fullName>
    </submittedName>
</protein>
<dbReference type="PANTHER" id="PTHR40388:SF2">
    <property type="entry name" value="ACTINOPORIN-LIKE PROTEIN"/>
    <property type="match status" value="1"/>
</dbReference>
<dbReference type="GeneTree" id="ENSGT00940000164286"/>
<reference evidence="6" key="3">
    <citation type="submission" date="2025-09" db="UniProtKB">
        <authorList>
            <consortium name="Ensembl"/>
        </authorList>
    </citation>
    <scope>IDENTIFICATION</scope>
</reference>
<dbReference type="Proteomes" id="UP000265080">
    <property type="component" value="Chromosome 14"/>
</dbReference>
<reference evidence="6 7" key="1">
    <citation type="submission" date="2018-03" db="EMBL/GenBank/DDBJ databases">
        <title>Finding Nemo's genes: A chromosome-scale reference assembly of the genome of the orange clownfish Amphiprion percula.</title>
        <authorList>
            <person name="Lehmann R."/>
        </authorList>
    </citation>
    <scope>NUCLEOTIDE SEQUENCE</scope>
</reference>
<dbReference type="GO" id="GO:0006812">
    <property type="term" value="P:monoatomic cation transport"/>
    <property type="evidence" value="ECO:0007669"/>
    <property type="project" value="InterPro"/>
</dbReference>
<evidence type="ECO:0000256" key="1">
    <source>
        <dbReference type="ARBA" id="ARBA00004175"/>
    </source>
</evidence>
<dbReference type="STRING" id="161767.ENSAPEP00000009870"/>
<keyword evidence="3" id="KW-1052">Target cell membrane</keyword>
<evidence type="ECO:0000256" key="2">
    <source>
        <dbReference type="ARBA" id="ARBA00004532"/>
    </source>
</evidence>
<keyword evidence="7" id="KW-1185">Reference proteome</keyword>
<organism evidence="6 7">
    <name type="scientific">Amphiprion percula</name>
    <name type="common">Orange clownfish</name>
    <name type="synonym">Lutjanus percula</name>
    <dbReference type="NCBI Taxonomy" id="161767"/>
    <lineage>
        <taxon>Eukaryota</taxon>
        <taxon>Metazoa</taxon>
        <taxon>Chordata</taxon>
        <taxon>Craniata</taxon>
        <taxon>Vertebrata</taxon>
        <taxon>Euteleostomi</taxon>
        <taxon>Actinopterygii</taxon>
        <taxon>Neopterygii</taxon>
        <taxon>Teleostei</taxon>
        <taxon>Neoteleostei</taxon>
        <taxon>Acanthomorphata</taxon>
        <taxon>Ovalentaria</taxon>
        <taxon>Pomacentridae</taxon>
        <taxon>Amphiprion</taxon>
    </lineage>
</organism>
<evidence type="ECO:0000313" key="7">
    <source>
        <dbReference type="Proteomes" id="UP000265080"/>
    </source>
</evidence>
<dbReference type="GO" id="GO:0046931">
    <property type="term" value="P:pore complex assembly"/>
    <property type="evidence" value="ECO:0007669"/>
    <property type="project" value="InterPro"/>
</dbReference>
<dbReference type="Ensembl" id="ENSAPET00000010138.1">
    <property type="protein sequence ID" value="ENSAPEP00000009870.1"/>
    <property type="gene ID" value="ENSAPEG00000007083.1"/>
</dbReference>
<dbReference type="GO" id="GO:0042151">
    <property type="term" value="C:nematocyst"/>
    <property type="evidence" value="ECO:0007669"/>
    <property type="project" value="UniProtKB-SubCell"/>
</dbReference>
<dbReference type="OMA" id="HRQCAVQ"/>
<dbReference type="GO" id="GO:0046930">
    <property type="term" value="C:pore complex"/>
    <property type="evidence" value="ECO:0007669"/>
    <property type="project" value="InterPro"/>
</dbReference>
<evidence type="ECO:0000256" key="3">
    <source>
        <dbReference type="ARBA" id="ARBA00022537"/>
    </source>
</evidence>
<proteinExistence type="predicted"/>
<dbReference type="InterPro" id="IPR015926">
    <property type="entry name" value="Cytolysin/lectin"/>
</dbReference>
<evidence type="ECO:0000256" key="4">
    <source>
        <dbReference type="ARBA" id="ARBA00023298"/>
    </source>
</evidence>
<sequence length="174" mass="19348">MICVLLFAGIMGNTHRQCAVQIHNDSKNYILCSPMVFLDSGRCLNTLPSTLGPSLHGSALFTKTPDTACGSVGVFTYDLYNESTKRHEKKMAVMFSNPYDFNINSNLYAVGLFDKKQLCDHSLFSKMYYDTGTEFVRRGAGYSLTYKRDGLIISANMTDTYEPDLDVSISSIDG</sequence>
<dbReference type="SUPFAM" id="SSF63724">
    <property type="entry name" value="Cytolysin/lectin"/>
    <property type="match status" value="1"/>
</dbReference>
<dbReference type="Pfam" id="PF06369">
    <property type="entry name" value="Anemone_cytotox"/>
    <property type="match status" value="1"/>
</dbReference>